<dbReference type="SUPFAM" id="SSF46626">
    <property type="entry name" value="Cytochrome c"/>
    <property type="match status" value="1"/>
</dbReference>
<dbReference type="RefSeq" id="WP_068306233.1">
    <property type="nucleotide sequence ID" value="NZ_FNAK01000002.1"/>
</dbReference>
<dbReference type="Pfam" id="PF03239">
    <property type="entry name" value="FTR1"/>
    <property type="match status" value="1"/>
</dbReference>
<evidence type="ECO:0000256" key="9">
    <source>
        <dbReference type="PROSITE-ProRule" id="PRU00433"/>
    </source>
</evidence>
<dbReference type="PROSITE" id="PS51007">
    <property type="entry name" value="CYTC"/>
    <property type="match status" value="1"/>
</dbReference>
<keyword evidence="11" id="KW-0732">Signal</keyword>
<keyword evidence="4 10" id="KW-0812">Transmembrane</keyword>
<protein>
    <submittedName>
        <fullName evidence="13">High-affinity iron transporter</fullName>
    </submittedName>
</protein>
<evidence type="ECO:0000313" key="14">
    <source>
        <dbReference type="Proteomes" id="UP000183685"/>
    </source>
</evidence>
<gene>
    <name evidence="13" type="ORF">SAMN04488071_1120</name>
</gene>
<evidence type="ECO:0000256" key="3">
    <source>
        <dbReference type="ARBA" id="ARBA00022617"/>
    </source>
</evidence>
<feature type="transmembrane region" description="Helical" evidence="10">
    <location>
        <begin position="611"/>
        <end position="629"/>
    </location>
</feature>
<feature type="transmembrane region" description="Helical" evidence="10">
    <location>
        <begin position="529"/>
        <end position="549"/>
    </location>
</feature>
<feature type="domain" description="Cytochrome c" evidence="12">
    <location>
        <begin position="126"/>
        <end position="213"/>
    </location>
</feature>
<evidence type="ECO:0000256" key="11">
    <source>
        <dbReference type="SAM" id="SignalP"/>
    </source>
</evidence>
<dbReference type="InterPro" id="IPR036909">
    <property type="entry name" value="Cyt_c-like_dom_sf"/>
</dbReference>
<feature type="transmembrane region" description="Helical" evidence="10">
    <location>
        <begin position="488"/>
        <end position="509"/>
    </location>
</feature>
<accession>A0A1G6WIF1</accession>
<feature type="signal peptide" evidence="11">
    <location>
        <begin position="1"/>
        <end position="23"/>
    </location>
</feature>
<evidence type="ECO:0000256" key="6">
    <source>
        <dbReference type="ARBA" id="ARBA00022989"/>
    </source>
</evidence>
<evidence type="ECO:0000256" key="1">
    <source>
        <dbReference type="ARBA" id="ARBA00004141"/>
    </source>
</evidence>
<feature type="transmembrane region" description="Helical" evidence="10">
    <location>
        <begin position="417"/>
        <end position="438"/>
    </location>
</feature>
<evidence type="ECO:0000313" key="13">
    <source>
        <dbReference type="EMBL" id="SDD65662.1"/>
    </source>
</evidence>
<sequence length="635" mass="68637">MTRLKTTLLILILQFGFLAGAQANDSDRLVQLIDYVGVDYSAAVSEGVIVNQLEYDEMVEFAGIIEIEVQKMVVPSDVQSLRQQATALKDLILSRASPLDVKALTQSMRATVVQVTGLKVTPDRIPDISRGKLLYQSECAACHGPSGSGKGNLAEGLDPQPTDFTDQVRYSQRSLYALFNTITNGVDGTGMAAYPHLSADDRWSLAAYVGSLGAKPNAASNGQRLWQQADSAVPIDIQGYASLSPEEAAEKLSGGADVMAFLRTDPIALFDRKDAPLDVAMSLLQSGLESYQQGETEKAYTLTLTAYLEGFELAESTLSAVDGDLMRKIEAEMMQLRSAIRAEEPVDDITARVQAILSLLQQAKTALSDSEGLSTSAAFITSLVILLREGLEALLVVVAISAFLIKTGRREAMPYLHSGWIAALLLGGLTWVVSEHFIQISGATREVTEGVAALLASGMLLFVGYWLHSKTSAAGWHAFIQKSLQTVLARRTLWGLTGLTFISVYREVFETILFYQALWTQATGDSADWIMAGFGAGALILAVVAGLVIRFSVKLPLRQFFATTGVLLLALSFIFAGKGIAALQEAGTVPQTLLQFTPIEWLGIYPSREGLLLQTAILISSLVFLSNSFSRKKKQ</sequence>
<dbReference type="Proteomes" id="UP000183685">
    <property type="component" value="Unassembled WGS sequence"/>
</dbReference>
<dbReference type="PANTHER" id="PTHR31632:SF2">
    <property type="entry name" value="PLASMA MEMBRANE IRON PERMEASE"/>
    <property type="match status" value="1"/>
</dbReference>
<dbReference type="InterPro" id="IPR009056">
    <property type="entry name" value="Cyt_c-like_dom"/>
</dbReference>
<name>A0A1G6WIF1_9PROT</name>
<evidence type="ECO:0000256" key="10">
    <source>
        <dbReference type="SAM" id="Phobius"/>
    </source>
</evidence>
<dbReference type="GO" id="GO:0020037">
    <property type="term" value="F:heme binding"/>
    <property type="evidence" value="ECO:0007669"/>
    <property type="project" value="InterPro"/>
</dbReference>
<keyword evidence="5 9" id="KW-0479">Metal-binding</keyword>
<dbReference type="GO" id="GO:0046872">
    <property type="term" value="F:metal ion binding"/>
    <property type="evidence" value="ECO:0007669"/>
    <property type="project" value="UniProtKB-KW"/>
</dbReference>
<dbReference type="InterPro" id="IPR004923">
    <property type="entry name" value="FTR1/Fip1/EfeU"/>
</dbReference>
<dbReference type="GO" id="GO:0033573">
    <property type="term" value="C:high-affinity iron permease complex"/>
    <property type="evidence" value="ECO:0007669"/>
    <property type="project" value="InterPro"/>
</dbReference>
<dbReference type="AlphaFoldDB" id="A0A1G6WIF1"/>
<evidence type="ECO:0000256" key="4">
    <source>
        <dbReference type="ARBA" id="ARBA00022692"/>
    </source>
</evidence>
<dbReference type="EMBL" id="FNAK01000002">
    <property type="protein sequence ID" value="SDD65662.1"/>
    <property type="molecule type" value="Genomic_DNA"/>
</dbReference>
<feature type="transmembrane region" description="Helical" evidence="10">
    <location>
        <begin position="561"/>
        <end position="583"/>
    </location>
</feature>
<evidence type="ECO:0000256" key="2">
    <source>
        <dbReference type="ARBA" id="ARBA00008333"/>
    </source>
</evidence>
<dbReference type="PANTHER" id="PTHR31632">
    <property type="entry name" value="IRON TRANSPORTER FTH1"/>
    <property type="match status" value="1"/>
</dbReference>
<comment type="similarity">
    <text evidence="2">Belongs to the oxidase-dependent Fe transporter (OFeT) (TC 9.A.10.1) family.</text>
</comment>
<keyword evidence="3 9" id="KW-0349">Heme</keyword>
<keyword evidence="7 9" id="KW-0408">Iron</keyword>
<feature type="transmembrane region" description="Helical" evidence="10">
    <location>
        <begin position="377"/>
        <end position="405"/>
    </location>
</feature>
<evidence type="ECO:0000256" key="5">
    <source>
        <dbReference type="ARBA" id="ARBA00022723"/>
    </source>
</evidence>
<proteinExistence type="inferred from homology"/>
<dbReference type="GO" id="GO:0009055">
    <property type="term" value="F:electron transfer activity"/>
    <property type="evidence" value="ECO:0007669"/>
    <property type="project" value="InterPro"/>
</dbReference>
<evidence type="ECO:0000259" key="12">
    <source>
        <dbReference type="PROSITE" id="PS51007"/>
    </source>
</evidence>
<feature type="chain" id="PRO_5010186812" evidence="11">
    <location>
        <begin position="24"/>
        <end position="635"/>
    </location>
</feature>
<dbReference type="Pfam" id="PF13442">
    <property type="entry name" value="Cytochrome_CBB3"/>
    <property type="match status" value="1"/>
</dbReference>
<reference evidence="13 14" key="1">
    <citation type="submission" date="2016-10" db="EMBL/GenBank/DDBJ databases">
        <authorList>
            <person name="de Groot N.N."/>
        </authorList>
    </citation>
    <scope>NUCLEOTIDE SEQUENCE [LARGE SCALE GENOMIC DNA]</scope>
    <source>
        <strain evidence="13 14">CGMCC 1.9109</strain>
    </source>
</reference>
<keyword evidence="14" id="KW-1185">Reference proteome</keyword>
<dbReference type="GO" id="GO:0015093">
    <property type="term" value="F:ferrous iron transmembrane transporter activity"/>
    <property type="evidence" value="ECO:0007669"/>
    <property type="project" value="TreeGrafter"/>
</dbReference>
<evidence type="ECO:0000256" key="7">
    <source>
        <dbReference type="ARBA" id="ARBA00023004"/>
    </source>
</evidence>
<keyword evidence="6 10" id="KW-1133">Transmembrane helix</keyword>
<dbReference type="OrthoDB" id="335174at2"/>
<dbReference type="Gene3D" id="1.10.760.10">
    <property type="entry name" value="Cytochrome c-like domain"/>
    <property type="match status" value="1"/>
</dbReference>
<feature type="transmembrane region" description="Helical" evidence="10">
    <location>
        <begin position="450"/>
        <end position="467"/>
    </location>
</feature>
<keyword evidence="8 10" id="KW-0472">Membrane</keyword>
<comment type="subcellular location">
    <subcellularLocation>
        <location evidence="1">Membrane</location>
        <topology evidence="1">Multi-pass membrane protein</topology>
    </subcellularLocation>
</comment>
<dbReference type="STRING" id="637679.GCA_001550055_02835"/>
<organism evidence="13 14">
    <name type="scientific">Kordiimonas lacus</name>
    <dbReference type="NCBI Taxonomy" id="637679"/>
    <lineage>
        <taxon>Bacteria</taxon>
        <taxon>Pseudomonadati</taxon>
        <taxon>Pseudomonadota</taxon>
        <taxon>Alphaproteobacteria</taxon>
        <taxon>Kordiimonadales</taxon>
        <taxon>Kordiimonadaceae</taxon>
        <taxon>Kordiimonas</taxon>
    </lineage>
</organism>
<evidence type="ECO:0000256" key="8">
    <source>
        <dbReference type="ARBA" id="ARBA00023136"/>
    </source>
</evidence>